<dbReference type="Gene3D" id="1.10.510.10">
    <property type="entry name" value="Transferase(Phosphotransferase) domain 1"/>
    <property type="match status" value="1"/>
</dbReference>
<dbReference type="SUPFAM" id="SSF52058">
    <property type="entry name" value="L domain-like"/>
    <property type="match status" value="1"/>
</dbReference>
<keyword evidence="8" id="KW-0418">Kinase</keyword>
<proteinExistence type="predicted"/>
<evidence type="ECO:0000256" key="12">
    <source>
        <dbReference type="ARBA" id="ARBA00023170"/>
    </source>
</evidence>
<dbReference type="InterPro" id="IPR011009">
    <property type="entry name" value="Kinase-like_dom_sf"/>
</dbReference>
<dbReference type="PROSITE" id="PS51450">
    <property type="entry name" value="LRR"/>
    <property type="match status" value="2"/>
</dbReference>
<evidence type="ECO:0000256" key="14">
    <source>
        <dbReference type="PROSITE-ProRule" id="PRU10141"/>
    </source>
</evidence>
<evidence type="ECO:0000256" key="7">
    <source>
        <dbReference type="ARBA" id="ARBA00022741"/>
    </source>
</evidence>
<keyword evidence="12" id="KW-0675">Receptor</keyword>
<keyword evidence="10 15" id="KW-1133">Transmembrane helix</keyword>
<evidence type="ECO:0000256" key="2">
    <source>
        <dbReference type="ARBA" id="ARBA00022614"/>
    </source>
</evidence>
<dbReference type="PROSITE" id="PS00107">
    <property type="entry name" value="PROTEIN_KINASE_ATP"/>
    <property type="match status" value="1"/>
</dbReference>
<keyword evidence="3" id="KW-0808">Transferase</keyword>
<evidence type="ECO:0000256" key="13">
    <source>
        <dbReference type="ARBA" id="ARBA00023180"/>
    </source>
</evidence>
<dbReference type="InterPro" id="IPR008271">
    <property type="entry name" value="Ser/Thr_kinase_AS"/>
</dbReference>
<sequence length="835" mass="93853">MSQARLKSKTQTSDIASFIFFFFFLWQCVLSNNNNHNNQLVGEEAAYLLKLRDAISPAPPHWFNHTNMCEWTPHVTCNPVGEIRNVTEINLVGMSLKGQLPPGLNNSFPSLTTLNLYNNSLTGPLPSLAGLSNLEKVYLSRNNFTSLPHYDSFRGLFLSFAASNLIGSLPPNTFTSFPDLYVLNVSGNNLTGLLPNSVVRLLKLQRLDLSNQAHRDGGFSGTIEFLSLMTRLNYVNLERNSFQGPIPDLSNCTNLTKLILQDNKLTGEVPPSLMNLSKLKLLSLDKNLLQGPMPAFKKNVNATLEGNGFCLNQPGLHCDDRVTTLLQVAAGFGYPFQLALTWRGNNPCNGWNFITCNIQGNIRTVNLTKLNLTGIISLAFANLTDLQELYLSWNNLSGSLPGILTTLSQLKILDVSNNNLSGIIPRFSPKVAINTSNNAFSNRHSPSRTTLLLIKLGAGVVGSIVGVIVIFEVIVFNRVRRLSLLHKIILRRKRKKADHYVENLIRSYDSLSLKRYTYKEVKKMTNSFHNKLGEGGYGIVYKASLVDGQQVAVKILKESKGSVEEFIDEVFIISRTSHVNIVLLLKFCYEKNKRALVYEFMHNDSLDKFTCKKKSSNIVCCLDWNTLYQISIGVARGLEYLHHGCNTRILHLDIKPQNILLDEYFCPKIADFGLAKICKKDQSIVSILGTRGTPGYIAPEVFSRSYGRVSHKSDVYSYRMLILEMIGRRHNYEIVESNSSEEICFPDLIYDDLEQGNILARFYLQTEEEKDLVLKMILVSLWCIQPNPLDRPSINKVIEMLEGPIESLPYPPKPNLFSPDRLTSKYSNISSSNEL</sequence>
<gene>
    <name evidence="17" type="ORF">PIB30_025747</name>
</gene>
<keyword evidence="2" id="KW-0433">Leucine-rich repeat</keyword>
<dbReference type="Pfam" id="PF13855">
    <property type="entry name" value="LRR_8"/>
    <property type="match status" value="1"/>
</dbReference>
<evidence type="ECO:0000259" key="16">
    <source>
        <dbReference type="PROSITE" id="PS50011"/>
    </source>
</evidence>
<keyword evidence="13" id="KW-0325">Glycoprotein</keyword>
<dbReference type="Gene3D" id="3.30.200.20">
    <property type="entry name" value="Phosphorylase Kinase, domain 1"/>
    <property type="match status" value="1"/>
</dbReference>
<evidence type="ECO:0000256" key="8">
    <source>
        <dbReference type="ARBA" id="ARBA00022777"/>
    </source>
</evidence>
<protein>
    <recommendedName>
        <fullName evidence="16">Protein kinase domain-containing protein</fullName>
    </recommendedName>
</protein>
<evidence type="ECO:0000256" key="11">
    <source>
        <dbReference type="ARBA" id="ARBA00023136"/>
    </source>
</evidence>
<evidence type="ECO:0000256" key="1">
    <source>
        <dbReference type="ARBA" id="ARBA00004167"/>
    </source>
</evidence>
<dbReference type="PANTHER" id="PTHR47986">
    <property type="entry name" value="OSJNBA0070M12.3 PROTEIN"/>
    <property type="match status" value="1"/>
</dbReference>
<dbReference type="Pfam" id="PF00069">
    <property type="entry name" value="Pkinase"/>
    <property type="match status" value="1"/>
</dbReference>
<comment type="caution">
    <text evidence="17">The sequence shown here is derived from an EMBL/GenBank/DDBJ whole genome shotgun (WGS) entry which is preliminary data.</text>
</comment>
<feature type="domain" description="Protein kinase" evidence="16">
    <location>
        <begin position="526"/>
        <end position="811"/>
    </location>
</feature>
<keyword evidence="7 14" id="KW-0547">Nucleotide-binding</keyword>
<reference evidence="17 18" key="1">
    <citation type="journal article" date="2023" name="Plants (Basel)">
        <title>Bridging the Gap: Combining Genomics and Transcriptomics Approaches to Understand Stylosanthes scabra, an Orphan Legume from the Brazilian Caatinga.</title>
        <authorList>
            <person name="Ferreira-Neto J.R.C."/>
            <person name="da Silva M.D."/>
            <person name="Binneck E."/>
            <person name="de Melo N.F."/>
            <person name="da Silva R.H."/>
            <person name="de Melo A.L.T.M."/>
            <person name="Pandolfi V."/>
            <person name="Bustamante F.O."/>
            <person name="Brasileiro-Vidal A.C."/>
            <person name="Benko-Iseppon A.M."/>
        </authorList>
    </citation>
    <scope>NUCLEOTIDE SEQUENCE [LARGE SCALE GENOMIC DNA]</scope>
    <source>
        <tissue evidence="17">Leaves</tissue>
    </source>
</reference>
<evidence type="ECO:0000256" key="4">
    <source>
        <dbReference type="ARBA" id="ARBA00022692"/>
    </source>
</evidence>
<dbReference type="InterPro" id="IPR017441">
    <property type="entry name" value="Protein_kinase_ATP_BS"/>
</dbReference>
<dbReference type="PROSITE" id="PS50011">
    <property type="entry name" value="PROTEIN_KINASE_DOM"/>
    <property type="match status" value="1"/>
</dbReference>
<dbReference type="SMART" id="SM00220">
    <property type="entry name" value="S_TKc"/>
    <property type="match status" value="1"/>
</dbReference>
<evidence type="ECO:0000256" key="5">
    <source>
        <dbReference type="ARBA" id="ARBA00022729"/>
    </source>
</evidence>
<accession>A0ABU6RAH9</accession>
<keyword evidence="6" id="KW-0677">Repeat</keyword>
<evidence type="ECO:0000256" key="10">
    <source>
        <dbReference type="ARBA" id="ARBA00022989"/>
    </source>
</evidence>
<dbReference type="Gene3D" id="3.80.10.10">
    <property type="entry name" value="Ribonuclease Inhibitor"/>
    <property type="match status" value="2"/>
</dbReference>
<dbReference type="InterPro" id="IPR000719">
    <property type="entry name" value="Prot_kinase_dom"/>
</dbReference>
<name>A0ABU6RAH9_9FABA</name>
<feature type="transmembrane region" description="Helical" evidence="15">
    <location>
        <begin position="452"/>
        <end position="476"/>
    </location>
</feature>
<evidence type="ECO:0000313" key="17">
    <source>
        <dbReference type="EMBL" id="MED6120970.1"/>
    </source>
</evidence>
<evidence type="ECO:0000313" key="18">
    <source>
        <dbReference type="Proteomes" id="UP001341840"/>
    </source>
</evidence>
<evidence type="ECO:0000256" key="9">
    <source>
        <dbReference type="ARBA" id="ARBA00022840"/>
    </source>
</evidence>
<dbReference type="PANTHER" id="PTHR47986:SF10">
    <property type="entry name" value="RECEPTOR-LIKE KINASE TMK4"/>
    <property type="match status" value="1"/>
</dbReference>
<evidence type="ECO:0000256" key="15">
    <source>
        <dbReference type="SAM" id="Phobius"/>
    </source>
</evidence>
<dbReference type="InterPro" id="IPR003591">
    <property type="entry name" value="Leu-rich_rpt_typical-subtyp"/>
</dbReference>
<dbReference type="EMBL" id="JASCZI010030303">
    <property type="protein sequence ID" value="MED6120970.1"/>
    <property type="molecule type" value="Genomic_DNA"/>
</dbReference>
<keyword evidence="4 15" id="KW-0812">Transmembrane</keyword>
<keyword evidence="11 15" id="KW-0472">Membrane</keyword>
<comment type="subcellular location">
    <subcellularLocation>
        <location evidence="1">Membrane</location>
        <topology evidence="1">Single-pass membrane protein</topology>
    </subcellularLocation>
</comment>
<dbReference type="SUPFAM" id="SSF56112">
    <property type="entry name" value="Protein kinase-like (PK-like)"/>
    <property type="match status" value="1"/>
</dbReference>
<evidence type="ECO:0000256" key="3">
    <source>
        <dbReference type="ARBA" id="ARBA00022679"/>
    </source>
</evidence>
<dbReference type="InterPro" id="IPR001611">
    <property type="entry name" value="Leu-rich_rpt"/>
</dbReference>
<dbReference type="SMART" id="SM00369">
    <property type="entry name" value="LRR_TYP"/>
    <property type="match status" value="5"/>
</dbReference>
<keyword evidence="18" id="KW-1185">Reference proteome</keyword>
<dbReference type="InterPro" id="IPR032675">
    <property type="entry name" value="LRR_dom_sf"/>
</dbReference>
<evidence type="ECO:0000256" key="6">
    <source>
        <dbReference type="ARBA" id="ARBA00022737"/>
    </source>
</evidence>
<dbReference type="Proteomes" id="UP001341840">
    <property type="component" value="Unassembled WGS sequence"/>
</dbReference>
<feature type="binding site" evidence="14">
    <location>
        <position position="554"/>
    </location>
    <ligand>
        <name>ATP</name>
        <dbReference type="ChEBI" id="CHEBI:30616"/>
    </ligand>
</feature>
<dbReference type="PROSITE" id="PS00108">
    <property type="entry name" value="PROTEIN_KINASE_ST"/>
    <property type="match status" value="1"/>
</dbReference>
<dbReference type="InterPro" id="IPR052422">
    <property type="entry name" value="Auxin_Ser/Thr_Kinase"/>
</dbReference>
<keyword evidence="9 14" id="KW-0067">ATP-binding</keyword>
<keyword evidence="5" id="KW-0732">Signal</keyword>
<organism evidence="17 18">
    <name type="scientific">Stylosanthes scabra</name>
    <dbReference type="NCBI Taxonomy" id="79078"/>
    <lineage>
        <taxon>Eukaryota</taxon>
        <taxon>Viridiplantae</taxon>
        <taxon>Streptophyta</taxon>
        <taxon>Embryophyta</taxon>
        <taxon>Tracheophyta</taxon>
        <taxon>Spermatophyta</taxon>
        <taxon>Magnoliopsida</taxon>
        <taxon>eudicotyledons</taxon>
        <taxon>Gunneridae</taxon>
        <taxon>Pentapetalae</taxon>
        <taxon>rosids</taxon>
        <taxon>fabids</taxon>
        <taxon>Fabales</taxon>
        <taxon>Fabaceae</taxon>
        <taxon>Papilionoideae</taxon>
        <taxon>50 kb inversion clade</taxon>
        <taxon>dalbergioids sensu lato</taxon>
        <taxon>Dalbergieae</taxon>
        <taxon>Pterocarpus clade</taxon>
        <taxon>Stylosanthes</taxon>
    </lineage>
</organism>
<dbReference type="Pfam" id="PF00560">
    <property type="entry name" value="LRR_1"/>
    <property type="match status" value="4"/>
</dbReference>